<evidence type="ECO:0000256" key="1">
    <source>
        <dbReference type="SAM" id="SignalP"/>
    </source>
</evidence>
<dbReference type="EMBL" id="RJUL01000005">
    <property type="protein sequence ID" value="ROQ25906.1"/>
    <property type="molecule type" value="Genomic_DNA"/>
</dbReference>
<comment type="caution">
    <text evidence="2">The sequence shown here is derived from an EMBL/GenBank/DDBJ whole genome shotgun (WGS) entry which is preliminary data.</text>
</comment>
<sequence>MKKKILLGLMALVSSVVFALPVATVERTYYATPEMKEVVGYFFQGCTFSAHTSWGVKTPYYVVGMEIPCN</sequence>
<feature type="chain" id="PRO_5017992493" evidence="1">
    <location>
        <begin position="20"/>
        <end position="70"/>
    </location>
</feature>
<name>A0A3N1PN02_9GAMM</name>
<protein>
    <submittedName>
        <fullName evidence="2">Uncharacterized protein</fullName>
    </submittedName>
</protein>
<keyword evidence="1" id="KW-0732">Signal</keyword>
<gene>
    <name evidence="2" type="ORF">EDC28_105217</name>
</gene>
<proteinExistence type="predicted"/>
<evidence type="ECO:0000313" key="2">
    <source>
        <dbReference type="EMBL" id="ROQ25906.1"/>
    </source>
</evidence>
<reference evidence="2 3" key="1">
    <citation type="submission" date="2018-11" db="EMBL/GenBank/DDBJ databases">
        <title>Genomic Encyclopedia of Type Strains, Phase IV (KMG-IV): sequencing the most valuable type-strain genomes for metagenomic binning, comparative biology and taxonomic classification.</title>
        <authorList>
            <person name="Goeker M."/>
        </authorList>
    </citation>
    <scope>NUCLEOTIDE SEQUENCE [LARGE SCALE GENOMIC DNA]</scope>
    <source>
        <strain evidence="2 3">DSM 21945</strain>
    </source>
</reference>
<organism evidence="2 3">
    <name type="scientific">Gallaecimonas pentaromativorans</name>
    <dbReference type="NCBI Taxonomy" id="584787"/>
    <lineage>
        <taxon>Bacteria</taxon>
        <taxon>Pseudomonadati</taxon>
        <taxon>Pseudomonadota</taxon>
        <taxon>Gammaproteobacteria</taxon>
        <taxon>Enterobacterales</taxon>
        <taxon>Gallaecimonadaceae</taxon>
        <taxon>Gallaecimonas</taxon>
    </lineage>
</organism>
<accession>A0A3N1PN02</accession>
<keyword evidence="3" id="KW-1185">Reference proteome</keyword>
<evidence type="ECO:0000313" key="3">
    <source>
        <dbReference type="Proteomes" id="UP000268033"/>
    </source>
</evidence>
<dbReference type="AlphaFoldDB" id="A0A3N1PN02"/>
<dbReference type="Proteomes" id="UP000268033">
    <property type="component" value="Unassembled WGS sequence"/>
</dbReference>
<feature type="signal peptide" evidence="1">
    <location>
        <begin position="1"/>
        <end position="19"/>
    </location>
</feature>